<evidence type="ECO:0000256" key="6">
    <source>
        <dbReference type="ARBA" id="ARBA00024641"/>
    </source>
</evidence>
<comment type="function">
    <text evidence="6 7">Involved in DNA repair and in homologous recombination. May regulate the cleavage reactions of the branch-structured DNA. Has a very weak ATPase activity that is not stimulated by DNA. Binds DNA but does not promote DNA strands exchange.</text>
</comment>
<dbReference type="GO" id="GO:0140664">
    <property type="term" value="F:ATP-dependent DNA damage sensor activity"/>
    <property type="evidence" value="ECO:0007669"/>
    <property type="project" value="InterPro"/>
</dbReference>
<dbReference type="Proteomes" id="UP000377803">
    <property type="component" value="Chromosome"/>
</dbReference>
<evidence type="ECO:0000256" key="7">
    <source>
        <dbReference type="HAMAP-Rule" id="MF_00350"/>
    </source>
</evidence>
<organism evidence="9 10">
    <name type="scientific">Candidatus Nanohalobium constans</name>
    <dbReference type="NCBI Taxonomy" id="2565781"/>
    <lineage>
        <taxon>Archaea</taxon>
        <taxon>Candidatus Nanohalarchaeota</taxon>
        <taxon>Candidatus Nanohalobia</taxon>
        <taxon>Candidatus Nanohalobiales</taxon>
        <taxon>Candidatus Nanohalobiaceae</taxon>
        <taxon>Candidatus Nanohalobium</taxon>
    </lineage>
</organism>
<dbReference type="SUPFAM" id="SSF52540">
    <property type="entry name" value="P-loop containing nucleoside triphosphate hydrolases"/>
    <property type="match status" value="1"/>
</dbReference>
<proteinExistence type="inferred from homology"/>
<evidence type="ECO:0000256" key="2">
    <source>
        <dbReference type="ARBA" id="ARBA00018143"/>
    </source>
</evidence>
<dbReference type="OrthoDB" id="17644at2157"/>
<dbReference type="Gene3D" id="3.40.50.300">
    <property type="entry name" value="P-loop containing nucleotide triphosphate hydrolases"/>
    <property type="match status" value="1"/>
</dbReference>
<keyword evidence="10" id="KW-1185">Reference proteome</keyword>
<evidence type="ECO:0000256" key="3">
    <source>
        <dbReference type="ARBA" id="ARBA00022741"/>
    </source>
</evidence>
<keyword evidence="7" id="KW-0227">DNA damage</keyword>
<dbReference type="PRINTS" id="PR01874">
    <property type="entry name" value="DNAREPAIRADA"/>
</dbReference>
<keyword evidence="7" id="KW-0233">DNA recombination</keyword>
<dbReference type="InterPro" id="IPR027417">
    <property type="entry name" value="P-loop_NTPase"/>
</dbReference>
<keyword evidence="5 7" id="KW-0238">DNA-binding</keyword>
<evidence type="ECO:0000259" key="8">
    <source>
        <dbReference type="PROSITE" id="PS50162"/>
    </source>
</evidence>
<dbReference type="GeneID" id="42364450"/>
<dbReference type="EMBL" id="CP040089">
    <property type="protein sequence ID" value="QGA79978.1"/>
    <property type="molecule type" value="Genomic_DNA"/>
</dbReference>
<feature type="domain" description="RecA family profile 1" evidence="8">
    <location>
        <begin position="4"/>
        <end position="162"/>
    </location>
</feature>
<dbReference type="Pfam" id="PF08423">
    <property type="entry name" value="Rad51"/>
    <property type="match status" value="1"/>
</dbReference>
<sequence>MKPNIERVSTGCESIDQLLNGGLEKGIVNNVYGESGSGKTNLCIQVAAQVAEKGEKVAYIDTEAGFSSERFLQISDEEALENILIKAPTTFEKQEAAIETLEETVKDQEIKLIIVDSAVSLYRLKVNGDNASEINNQLSGQLSELTKIAREQNIPVLITNQVYTSFDDGDEFELVGRDVPKYWSKCLLKLSDKGKNLRQMEISKHRSLPEGKKIQFEITDNGLEETSEKSLF</sequence>
<dbReference type="InterPro" id="IPR013632">
    <property type="entry name" value="Rad51_C"/>
</dbReference>
<dbReference type="SMART" id="SM00382">
    <property type="entry name" value="AAA"/>
    <property type="match status" value="1"/>
</dbReference>
<evidence type="ECO:0000313" key="10">
    <source>
        <dbReference type="Proteomes" id="UP000377803"/>
    </source>
</evidence>
<gene>
    <name evidence="7 9" type="primary">radB</name>
    <name evidence="9" type="ORF">LC1Nh_0070</name>
</gene>
<dbReference type="PANTHER" id="PTHR22942">
    <property type="entry name" value="RECA/RAD51/RADA DNA STRAND-PAIRING FAMILY MEMBER"/>
    <property type="match status" value="1"/>
</dbReference>
<evidence type="ECO:0000313" key="9">
    <source>
        <dbReference type="EMBL" id="QGA79978.1"/>
    </source>
</evidence>
<dbReference type="KEGG" id="ncon:LC1Nh_0070"/>
<comment type="similarity">
    <text evidence="1 7">Belongs to the eukaryotic RecA-like protein family. RadB subfamily.</text>
</comment>
<dbReference type="AlphaFoldDB" id="A0A5Q0UEM0"/>
<dbReference type="PANTHER" id="PTHR22942:SF47">
    <property type="entry name" value="DNA REPAIR AND RECOMBINATION PROTEIN RADB"/>
    <property type="match status" value="1"/>
</dbReference>
<dbReference type="NCBIfam" id="TIGR02237">
    <property type="entry name" value="recomb_radB"/>
    <property type="match status" value="1"/>
</dbReference>
<evidence type="ECO:0000256" key="4">
    <source>
        <dbReference type="ARBA" id="ARBA00022840"/>
    </source>
</evidence>
<evidence type="ECO:0000256" key="1">
    <source>
        <dbReference type="ARBA" id="ARBA00006876"/>
    </source>
</evidence>
<dbReference type="GO" id="GO:0005524">
    <property type="term" value="F:ATP binding"/>
    <property type="evidence" value="ECO:0007669"/>
    <property type="project" value="UniProtKB-UniRule"/>
</dbReference>
<dbReference type="GO" id="GO:0006310">
    <property type="term" value="P:DNA recombination"/>
    <property type="evidence" value="ECO:0007669"/>
    <property type="project" value="UniProtKB-UniRule"/>
</dbReference>
<dbReference type="GO" id="GO:0003684">
    <property type="term" value="F:damaged DNA binding"/>
    <property type="evidence" value="ECO:0007669"/>
    <property type="project" value="UniProtKB-UniRule"/>
</dbReference>
<dbReference type="RefSeq" id="WP_217907049.1">
    <property type="nucleotide sequence ID" value="NZ_CP040089.1"/>
</dbReference>
<dbReference type="InterPro" id="IPR003593">
    <property type="entry name" value="AAA+_ATPase"/>
</dbReference>
<evidence type="ECO:0000256" key="5">
    <source>
        <dbReference type="ARBA" id="ARBA00023125"/>
    </source>
</evidence>
<name>A0A5Q0UEM0_9ARCH</name>
<keyword evidence="4 7" id="KW-0067">ATP-binding</keyword>
<dbReference type="PIRSF" id="PIRSF003336">
    <property type="entry name" value="RadB"/>
    <property type="match status" value="1"/>
</dbReference>
<protein>
    <recommendedName>
        <fullName evidence="2 7">DNA repair and recombination protein RadB</fullName>
    </recommendedName>
</protein>
<keyword evidence="3 7" id="KW-0547">Nucleotide-binding</keyword>
<dbReference type="GO" id="GO:0006281">
    <property type="term" value="P:DNA repair"/>
    <property type="evidence" value="ECO:0007669"/>
    <property type="project" value="UniProtKB-UniRule"/>
</dbReference>
<dbReference type="InterPro" id="IPR020588">
    <property type="entry name" value="RecA_ATP-bd"/>
</dbReference>
<accession>A0A5Q0UEM0</accession>
<reference evidence="10" key="1">
    <citation type="submission" date="2019-05" db="EMBL/GenBank/DDBJ databases">
        <title>Candidatus Nanohalobium constans, a novel model system to study the DPANN nano-sized archaea: genomic and physiological characterization of a nanoarchaeon co-cultured with its chitinotrophic host.</title>
        <authorList>
            <person name="La Cono V."/>
            <person name="Arcadi E."/>
            <person name="Crisafi F."/>
            <person name="Denaro R."/>
            <person name="La Spada G."/>
            <person name="Messina E."/>
            <person name="Smedile F."/>
            <person name="Toshchakov S.V."/>
            <person name="Shevchenko M.A."/>
            <person name="Golyshin P.N."/>
            <person name="Golyshina O.V."/>
            <person name="Ferrer M."/>
            <person name="Rohde M."/>
            <person name="Mushegian A."/>
            <person name="Sorokin D.Y."/>
            <person name="Giuliano L."/>
            <person name="Yakimov M.M."/>
        </authorList>
    </citation>
    <scope>NUCLEOTIDE SEQUENCE [LARGE SCALE GENOMIC DNA]</scope>
    <source>
        <strain evidence="10">LC1Nh</strain>
    </source>
</reference>
<dbReference type="PROSITE" id="PS50162">
    <property type="entry name" value="RECA_2"/>
    <property type="match status" value="1"/>
</dbReference>
<dbReference type="HAMAP" id="MF_00350">
    <property type="entry name" value="RadB"/>
    <property type="match status" value="1"/>
</dbReference>
<dbReference type="InterPro" id="IPR011939">
    <property type="entry name" value="DNA_repair_and_recomb_RadB"/>
</dbReference>